<accession>A0A240EHR9</accession>
<evidence type="ECO:0000313" key="2">
    <source>
        <dbReference type="Proteomes" id="UP000219336"/>
    </source>
</evidence>
<sequence>MSTRSWTFSYGILLNLAIEDAVHSDMVVINEILQKDAKEQVTLFQSWFNISEELAYKVTHSKLATGLIEAATLVNESVTEIASIQTLRRASETKKGQELIKKLIEKHELLAHIEALNIRYSQRDLLKSELNISRRNAAKLREIMDAPVRVVREQNSFIQSEVKLSRNTSAVDKFRSYKAKDDIPAIVKRTSPNYPISSAIVSFALHAKMEIRDINREILDDIVAAVTENMGRKTS</sequence>
<organism evidence="1 2">
    <name type="scientific">Vibrio thalassae</name>
    <dbReference type="NCBI Taxonomy" id="1243014"/>
    <lineage>
        <taxon>Bacteria</taxon>
        <taxon>Pseudomonadati</taxon>
        <taxon>Pseudomonadota</taxon>
        <taxon>Gammaproteobacteria</taxon>
        <taxon>Vibrionales</taxon>
        <taxon>Vibrionaceae</taxon>
        <taxon>Vibrio</taxon>
    </lineage>
</organism>
<dbReference type="Proteomes" id="UP000219336">
    <property type="component" value="Unassembled WGS sequence"/>
</dbReference>
<reference evidence="2" key="1">
    <citation type="submission" date="2016-06" db="EMBL/GenBank/DDBJ databases">
        <authorList>
            <person name="Rodrigo-Torres L."/>
            <person name="Arahal R.D."/>
            <person name="Lucena T."/>
        </authorList>
    </citation>
    <scope>NUCLEOTIDE SEQUENCE [LARGE SCALE GENOMIC DNA]</scope>
    <source>
        <strain evidence="2">CECT8203</strain>
    </source>
</reference>
<keyword evidence="2" id="KW-1185">Reference proteome</keyword>
<dbReference type="AlphaFoldDB" id="A0A240EHR9"/>
<proteinExistence type="predicted"/>
<name>A0A240EHR9_9VIBR</name>
<evidence type="ECO:0000313" key="1">
    <source>
        <dbReference type="EMBL" id="SNX47729.1"/>
    </source>
</evidence>
<protein>
    <submittedName>
        <fullName evidence="1">Uncharacterized protein</fullName>
    </submittedName>
</protein>
<dbReference type="RefSeq" id="WP_096992973.1">
    <property type="nucleotide sequence ID" value="NZ_JBHSII010000006.1"/>
</dbReference>
<dbReference type="EMBL" id="OANU01000012">
    <property type="protein sequence ID" value="SNX47729.1"/>
    <property type="molecule type" value="Genomic_DNA"/>
</dbReference>
<gene>
    <name evidence="1" type="ORF">VTH8203_01344</name>
</gene>